<gene>
    <name evidence="2" type="ORF">DPX16_13817</name>
</gene>
<feature type="region of interest" description="Disordered" evidence="1">
    <location>
        <begin position="1"/>
        <end position="75"/>
    </location>
</feature>
<evidence type="ECO:0000256" key="1">
    <source>
        <dbReference type="SAM" id="MobiDB-lite"/>
    </source>
</evidence>
<evidence type="ECO:0000313" key="3">
    <source>
        <dbReference type="Proteomes" id="UP000281406"/>
    </source>
</evidence>
<dbReference type="EMBL" id="RJVU01062584">
    <property type="protein sequence ID" value="ROJ29373.1"/>
    <property type="molecule type" value="Genomic_DNA"/>
</dbReference>
<comment type="caution">
    <text evidence="2">The sequence shown here is derived from an EMBL/GenBank/DDBJ whole genome shotgun (WGS) entry which is preliminary data.</text>
</comment>
<keyword evidence="3" id="KW-1185">Reference proteome</keyword>
<dbReference type="Proteomes" id="UP000281406">
    <property type="component" value="Unassembled WGS sequence"/>
</dbReference>
<feature type="compositionally biased region" description="Basic and acidic residues" evidence="1">
    <location>
        <begin position="7"/>
        <end position="19"/>
    </location>
</feature>
<protein>
    <submittedName>
        <fullName evidence="2">Uncharacterized protein</fullName>
    </submittedName>
</protein>
<proteinExistence type="predicted"/>
<evidence type="ECO:0000313" key="2">
    <source>
        <dbReference type="EMBL" id="ROJ29373.1"/>
    </source>
</evidence>
<sequence>MVDMECDCSRMDKEQDKNTGLETGDEELENGDEGEWRQRKMETKENGDKHQWSSKWAMGGPLNSEEHNEAHIVGG</sequence>
<accession>A0A3N0XTJ1</accession>
<organism evidence="2 3">
    <name type="scientific">Anabarilius grahami</name>
    <name type="common">Kanglang fish</name>
    <name type="synonym">Barilius grahami</name>
    <dbReference type="NCBI Taxonomy" id="495550"/>
    <lineage>
        <taxon>Eukaryota</taxon>
        <taxon>Metazoa</taxon>
        <taxon>Chordata</taxon>
        <taxon>Craniata</taxon>
        <taxon>Vertebrata</taxon>
        <taxon>Euteleostomi</taxon>
        <taxon>Actinopterygii</taxon>
        <taxon>Neopterygii</taxon>
        <taxon>Teleostei</taxon>
        <taxon>Ostariophysi</taxon>
        <taxon>Cypriniformes</taxon>
        <taxon>Xenocyprididae</taxon>
        <taxon>Xenocypridinae</taxon>
        <taxon>Xenocypridinae incertae sedis</taxon>
        <taxon>Anabarilius</taxon>
    </lineage>
</organism>
<reference evidence="2 3" key="1">
    <citation type="submission" date="2018-10" db="EMBL/GenBank/DDBJ databases">
        <title>Genome assembly for a Yunnan-Guizhou Plateau 3E fish, Anabarilius grahami (Regan), and its evolutionary and genetic applications.</title>
        <authorList>
            <person name="Jiang W."/>
        </authorList>
    </citation>
    <scope>NUCLEOTIDE SEQUENCE [LARGE SCALE GENOMIC DNA]</scope>
    <source>
        <strain evidence="2">AG-KIZ</strain>
        <tissue evidence="2">Muscle</tissue>
    </source>
</reference>
<feature type="compositionally biased region" description="Basic and acidic residues" evidence="1">
    <location>
        <begin position="64"/>
        <end position="75"/>
    </location>
</feature>
<feature type="compositionally biased region" description="Acidic residues" evidence="1">
    <location>
        <begin position="23"/>
        <end position="33"/>
    </location>
</feature>
<dbReference type="AlphaFoldDB" id="A0A3N0XTJ1"/>
<name>A0A3N0XTJ1_ANAGA</name>
<feature type="compositionally biased region" description="Basic and acidic residues" evidence="1">
    <location>
        <begin position="34"/>
        <end position="51"/>
    </location>
</feature>